<feature type="compositionally biased region" description="Polar residues" evidence="1">
    <location>
        <begin position="82"/>
        <end position="92"/>
    </location>
</feature>
<keyword evidence="2" id="KW-0812">Transmembrane</keyword>
<sequence>MQTLVLAALLRPISYYTGDSNATLQLQETDLHTAISTQNLADINADRNLVSAKKSASFLSLNENEGHSLSTQPSKTGEVIPDNNQQDPSFLTTGEAALPDRSKEAPKPASFNWRLVYSPYSLAAGMSFLCKSSGLIATFQCLPPLAQSKGVAMMAICTSVAGTATFAILPGLLEDLMGKENLTSALSLNFVYEGFSGIFCTVVVEVANLTGGILMAVLSNGGIHM</sequence>
<accession>A0A7J7IWP4</accession>
<feature type="transmembrane region" description="Helical" evidence="2">
    <location>
        <begin position="151"/>
        <end position="173"/>
    </location>
</feature>
<feature type="transmembrane region" description="Helical" evidence="2">
    <location>
        <begin position="193"/>
        <end position="218"/>
    </location>
</feature>
<evidence type="ECO:0000256" key="2">
    <source>
        <dbReference type="SAM" id="Phobius"/>
    </source>
</evidence>
<gene>
    <name evidence="3" type="ORF">EB796_023878</name>
</gene>
<keyword evidence="2" id="KW-1133">Transmembrane helix</keyword>
<evidence type="ECO:0000313" key="3">
    <source>
        <dbReference type="EMBL" id="KAF6017834.1"/>
    </source>
</evidence>
<evidence type="ECO:0000256" key="1">
    <source>
        <dbReference type="SAM" id="MobiDB-lite"/>
    </source>
</evidence>
<evidence type="ECO:0000313" key="4">
    <source>
        <dbReference type="Proteomes" id="UP000593567"/>
    </source>
</evidence>
<dbReference type="EMBL" id="VXIV02003358">
    <property type="protein sequence ID" value="KAF6017834.1"/>
    <property type="molecule type" value="Genomic_DNA"/>
</dbReference>
<dbReference type="Proteomes" id="UP000593567">
    <property type="component" value="Unassembled WGS sequence"/>
</dbReference>
<dbReference type="AlphaFoldDB" id="A0A7J7IWP4"/>
<keyword evidence="2" id="KW-0472">Membrane</keyword>
<name>A0A7J7IWP4_BUGNE</name>
<protein>
    <submittedName>
        <fullName evidence="3">Uncharacterized protein</fullName>
    </submittedName>
</protein>
<feature type="region of interest" description="Disordered" evidence="1">
    <location>
        <begin position="63"/>
        <end position="106"/>
    </location>
</feature>
<organism evidence="3 4">
    <name type="scientific">Bugula neritina</name>
    <name type="common">Brown bryozoan</name>
    <name type="synonym">Sertularia neritina</name>
    <dbReference type="NCBI Taxonomy" id="10212"/>
    <lineage>
        <taxon>Eukaryota</taxon>
        <taxon>Metazoa</taxon>
        <taxon>Spiralia</taxon>
        <taxon>Lophotrochozoa</taxon>
        <taxon>Bryozoa</taxon>
        <taxon>Gymnolaemata</taxon>
        <taxon>Cheilostomatida</taxon>
        <taxon>Flustrina</taxon>
        <taxon>Buguloidea</taxon>
        <taxon>Bugulidae</taxon>
        <taxon>Bugula</taxon>
    </lineage>
</organism>
<feature type="compositionally biased region" description="Polar residues" evidence="1">
    <location>
        <begin position="63"/>
        <end position="75"/>
    </location>
</feature>
<reference evidence="3" key="1">
    <citation type="submission" date="2020-06" db="EMBL/GenBank/DDBJ databases">
        <title>Draft genome of Bugula neritina, a colonial animal packing powerful symbionts and potential medicines.</title>
        <authorList>
            <person name="Rayko M."/>
        </authorList>
    </citation>
    <scope>NUCLEOTIDE SEQUENCE [LARGE SCALE GENOMIC DNA]</scope>
    <source>
        <strain evidence="3">Kwan_BN1</strain>
    </source>
</reference>
<comment type="caution">
    <text evidence="3">The sequence shown here is derived from an EMBL/GenBank/DDBJ whole genome shotgun (WGS) entry which is preliminary data.</text>
</comment>
<proteinExistence type="predicted"/>
<keyword evidence="4" id="KW-1185">Reference proteome</keyword>